<dbReference type="FunCoup" id="A0A066VNB1">
    <property type="interactions" value="80"/>
</dbReference>
<dbReference type="Proteomes" id="UP000027361">
    <property type="component" value="Unassembled WGS sequence"/>
</dbReference>
<evidence type="ECO:0000256" key="5">
    <source>
        <dbReference type="SAM" id="MobiDB-lite"/>
    </source>
</evidence>
<proteinExistence type="predicted"/>
<dbReference type="PANTHER" id="PTHR11863">
    <property type="entry name" value="STEROL DESATURASE"/>
    <property type="match status" value="1"/>
</dbReference>
<dbReference type="InParanoid" id="A0A066VNB1"/>
<dbReference type="GeneID" id="25262625"/>
<dbReference type="RefSeq" id="XP_013241321.1">
    <property type="nucleotide sequence ID" value="XM_013385867.1"/>
</dbReference>
<dbReference type="InterPro" id="IPR006694">
    <property type="entry name" value="Fatty_acid_hydroxylase"/>
</dbReference>
<dbReference type="GO" id="GO:0008610">
    <property type="term" value="P:lipid biosynthetic process"/>
    <property type="evidence" value="ECO:0007669"/>
    <property type="project" value="InterPro"/>
</dbReference>
<keyword evidence="8" id="KW-1185">Reference proteome</keyword>
<dbReference type="AlphaFoldDB" id="A0A066VNB1"/>
<dbReference type="InterPro" id="IPR050307">
    <property type="entry name" value="Sterol_Desaturase_Related"/>
</dbReference>
<dbReference type="OMA" id="FFIFWDR"/>
<protein>
    <recommendedName>
        <fullName evidence="6">Fatty acid hydroxylase domain-containing protein</fullName>
    </recommendedName>
</protein>
<name>A0A066VNB1_TILAU</name>
<comment type="caution">
    <text evidence="7">The sequence shown here is derived from an EMBL/GenBank/DDBJ whole genome shotgun (WGS) entry which is preliminary data.</text>
</comment>
<keyword evidence="2" id="KW-0812">Transmembrane</keyword>
<accession>A0A066VNB1</accession>
<dbReference type="GO" id="GO:0016020">
    <property type="term" value="C:membrane"/>
    <property type="evidence" value="ECO:0007669"/>
    <property type="project" value="UniProtKB-SubCell"/>
</dbReference>
<evidence type="ECO:0000313" key="8">
    <source>
        <dbReference type="Proteomes" id="UP000027361"/>
    </source>
</evidence>
<evidence type="ECO:0000256" key="4">
    <source>
        <dbReference type="ARBA" id="ARBA00023136"/>
    </source>
</evidence>
<feature type="region of interest" description="Disordered" evidence="5">
    <location>
        <begin position="377"/>
        <end position="397"/>
    </location>
</feature>
<evidence type="ECO:0000259" key="6">
    <source>
        <dbReference type="Pfam" id="PF04116"/>
    </source>
</evidence>
<evidence type="ECO:0000256" key="3">
    <source>
        <dbReference type="ARBA" id="ARBA00022989"/>
    </source>
</evidence>
<feature type="domain" description="Fatty acid hydroxylase" evidence="6">
    <location>
        <begin position="169"/>
        <end position="307"/>
    </location>
</feature>
<dbReference type="EMBL" id="JMSN01000093">
    <property type="protein sequence ID" value="KDN40249.1"/>
    <property type="molecule type" value="Genomic_DNA"/>
</dbReference>
<dbReference type="OrthoDB" id="408954at2759"/>
<keyword evidence="3" id="KW-1133">Transmembrane helix</keyword>
<sequence length="397" mass="45247">MPSSDPLATLDLAPKQPSYPWYFAERPSLVHGISDKYLSLILPIICYWGLSTVYHFLDEWQHPFFEKYRIHEPEEVTKRNKVSKTRVVAMVLVQQLIQTALGIFVLEDDEVVHKQVFADHKAHIRSIGVSLARVVVNIFGMKQGMQMLTAFGTGVGEWIYWWGVPIAQFALALIVMDTWQYFWHRAFHQSRFLYRNFHSHHHRLYVPYAFGALYNHPLEGLLLDSLGAVVSHTLSFMTVRQGILLFAFSTLKTVDDHGGYAFPWWIDPLHLVFPNTAAYHNVHHEMQGLRYNFSQPYFIVWDKWCGSQMNPEKFKELKAQRARKSQAYQKSDDKVAGTGAGECQSSAVSAGAQASIAFDGLRKRDVAPKEIVDAVRDPFVTTDPGEHHAKAGTNAPS</sequence>
<evidence type="ECO:0000256" key="1">
    <source>
        <dbReference type="ARBA" id="ARBA00004370"/>
    </source>
</evidence>
<dbReference type="STRING" id="1037660.A0A066VNB1"/>
<dbReference type="Pfam" id="PF04116">
    <property type="entry name" value="FA_hydroxylase"/>
    <property type="match status" value="1"/>
</dbReference>
<dbReference type="GO" id="GO:0005506">
    <property type="term" value="F:iron ion binding"/>
    <property type="evidence" value="ECO:0007669"/>
    <property type="project" value="InterPro"/>
</dbReference>
<reference evidence="7 8" key="1">
    <citation type="submission" date="2014-05" db="EMBL/GenBank/DDBJ databases">
        <title>Draft genome sequence of a rare smut relative, Tilletiaria anomala UBC 951.</title>
        <authorList>
            <consortium name="DOE Joint Genome Institute"/>
            <person name="Toome M."/>
            <person name="Kuo A."/>
            <person name="Henrissat B."/>
            <person name="Lipzen A."/>
            <person name="Tritt A."/>
            <person name="Yoshinaga Y."/>
            <person name="Zane M."/>
            <person name="Barry K."/>
            <person name="Grigoriev I.V."/>
            <person name="Spatafora J.W."/>
            <person name="Aimea M.C."/>
        </authorList>
    </citation>
    <scope>NUCLEOTIDE SEQUENCE [LARGE SCALE GENOMIC DNA]</scope>
    <source>
        <strain evidence="7 8">UBC 951</strain>
    </source>
</reference>
<evidence type="ECO:0000256" key="2">
    <source>
        <dbReference type="ARBA" id="ARBA00022692"/>
    </source>
</evidence>
<keyword evidence="4" id="KW-0472">Membrane</keyword>
<gene>
    <name evidence="7" type="ORF">K437DRAFT_227433</name>
</gene>
<evidence type="ECO:0000313" key="7">
    <source>
        <dbReference type="EMBL" id="KDN40249.1"/>
    </source>
</evidence>
<organism evidence="7 8">
    <name type="scientific">Tilletiaria anomala (strain ATCC 24038 / CBS 436.72 / UBC 951)</name>
    <dbReference type="NCBI Taxonomy" id="1037660"/>
    <lineage>
        <taxon>Eukaryota</taxon>
        <taxon>Fungi</taxon>
        <taxon>Dikarya</taxon>
        <taxon>Basidiomycota</taxon>
        <taxon>Ustilaginomycotina</taxon>
        <taxon>Exobasidiomycetes</taxon>
        <taxon>Georgefischeriales</taxon>
        <taxon>Tilletiariaceae</taxon>
        <taxon>Tilletiaria</taxon>
    </lineage>
</organism>
<dbReference type="HOGENOM" id="CLU_043293_1_1_1"/>
<comment type="subcellular location">
    <subcellularLocation>
        <location evidence="1">Membrane</location>
    </subcellularLocation>
</comment>
<dbReference type="GO" id="GO:0016491">
    <property type="term" value="F:oxidoreductase activity"/>
    <property type="evidence" value="ECO:0007669"/>
    <property type="project" value="InterPro"/>
</dbReference>